<evidence type="ECO:0000259" key="3">
    <source>
        <dbReference type="Pfam" id="PF04389"/>
    </source>
</evidence>
<dbReference type="GO" id="GO:0016603">
    <property type="term" value="F:glutaminyl-peptide cyclotransferase activity"/>
    <property type="evidence" value="ECO:0007669"/>
    <property type="project" value="TreeGrafter"/>
</dbReference>
<gene>
    <name evidence="4" type="ORF">METZ01_LOCUS158667</name>
</gene>
<accession>A0A382AXS4</accession>
<dbReference type="PANTHER" id="PTHR12283">
    <property type="entry name" value="GLUTAMINYL-PEPTIDE CYCLOTRANSFERASE"/>
    <property type="match status" value="1"/>
</dbReference>
<dbReference type="Gene3D" id="3.40.630.10">
    <property type="entry name" value="Zn peptidases"/>
    <property type="match status" value="1"/>
</dbReference>
<evidence type="ECO:0000256" key="2">
    <source>
        <dbReference type="ARBA" id="ARBA00023315"/>
    </source>
</evidence>
<dbReference type="GO" id="GO:0008270">
    <property type="term" value="F:zinc ion binding"/>
    <property type="evidence" value="ECO:0007669"/>
    <property type="project" value="TreeGrafter"/>
</dbReference>
<dbReference type="SUPFAM" id="SSF53187">
    <property type="entry name" value="Zn-dependent exopeptidases"/>
    <property type="match status" value="1"/>
</dbReference>
<dbReference type="PROSITE" id="PS51257">
    <property type="entry name" value="PROKAR_LIPOPROTEIN"/>
    <property type="match status" value="1"/>
</dbReference>
<dbReference type="EMBL" id="UINC01027116">
    <property type="protein sequence ID" value="SVB05813.1"/>
    <property type="molecule type" value="Genomic_DNA"/>
</dbReference>
<reference evidence="4" key="1">
    <citation type="submission" date="2018-05" db="EMBL/GenBank/DDBJ databases">
        <authorList>
            <person name="Lanie J.A."/>
            <person name="Ng W.-L."/>
            <person name="Kazmierczak K.M."/>
            <person name="Andrzejewski T.M."/>
            <person name="Davidsen T.M."/>
            <person name="Wayne K.J."/>
            <person name="Tettelin H."/>
            <person name="Glass J.I."/>
            <person name="Rusch D."/>
            <person name="Podicherti R."/>
            <person name="Tsui H.-C.T."/>
            <person name="Winkler M.E."/>
        </authorList>
    </citation>
    <scope>NUCLEOTIDE SEQUENCE</scope>
</reference>
<keyword evidence="1" id="KW-0808">Transferase</keyword>
<organism evidence="4">
    <name type="scientific">marine metagenome</name>
    <dbReference type="NCBI Taxonomy" id="408172"/>
    <lineage>
        <taxon>unclassified sequences</taxon>
        <taxon>metagenomes</taxon>
        <taxon>ecological metagenomes</taxon>
    </lineage>
</organism>
<dbReference type="PANTHER" id="PTHR12283:SF6">
    <property type="entry name" value="GLUTAMINYL-PEPTIDE CYCLOTRANSFERASE-RELATED"/>
    <property type="match status" value="1"/>
</dbReference>
<dbReference type="Pfam" id="PF04389">
    <property type="entry name" value="Peptidase_M28"/>
    <property type="match status" value="1"/>
</dbReference>
<dbReference type="InterPro" id="IPR007484">
    <property type="entry name" value="Peptidase_M28"/>
</dbReference>
<dbReference type="InterPro" id="IPR040234">
    <property type="entry name" value="QC/QCL"/>
</dbReference>
<name>A0A382AXS4_9ZZZZ</name>
<evidence type="ECO:0000313" key="4">
    <source>
        <dbReference type="EMBL" id="SVB05813.1"/>
    </source>
</evidence>
<protein>
    <recommendedName>
        <fullName evidence="3">Peptidase M28 domain-containing protein</fullName>
    </recommendedName>
</protein>
<feature type="domain" description="Peptidase M28" evidence="3">
    <location>
        <begin position="95"/>
        <end position="306"/>
    </location>
</feature>
<keyword evidence="2" id="KW-0012">Acyltransferase</keyword>
<dbReference type="AlphaFoldDB" id="A0A382AXS4"/>
<evidence type="ECO:0000256" key="1">
    <source>
        <dbReference type="ARBA" id="ARBA00022679"/>
    </source>
</evidence>
<proteinExistence type="predicted"/>
<sequence length="314" mass="35462">MSYISRFIILTAHLMFLLPAMMTLAGCKSGVTNFSGDNSFQFLEKQCSFGPRNPGSEGYKSCRNYLIETLDNFADTVFTQSFQVTVDKDTFDLVNIIGRFQQESNHHTLLGAHWDTRPFADRDTNPGLRQDPILGANDGASGVAVLLELARLFHESPPPIAVTIIFFDGEDLGKEGDPKSYARGSSYFADNLPFSAPEKGIILDMVGDIDLNISIERNSYRQNPELVKILWKQAETLRLPAFKNWLGYAVYDDHVPLWEKAQIPAVDIIDFEYPNRSANFWHTHQDVPANCSPRSLWQVGTLLTHYIYNLETND</sequence>